<accession>A0A2P2N0C2</accession>
<dbReference type="EMBL" id="GGEC01055412">
    <property type="protein sequence ID" value="MBX35896.1"/>
    <property type="molecule type" value="Transcribed_RNA"/>
</dbReference>
<sequence>MIQFGFTRPIRPDVQLTTNQYYYLSLLQANSRYANSRYPIVNHHCILGTCLFH</sequence>
<protein>
    <submittedName>
        <fullName evidence="1">Uncharacterized protein</fullName>
    </submittedName>
</protein>
<dbReference type="AlphaFoldDB" id="A0A2P2N0C2"/>
<name>A0A2P2N0C2_RHIMU</name>
<organism evidence="1">
    <name type="scientific">Rhizophora mucronata</name>
    <name type="common">Asiatic mangrove</name>
    <dbReference type="NCBI Taxonomy" id="61149"/>
    <lineage>
        <taxon>Eukaryota</taxon>
        <taxon>Viridiplantae</taxon>
        <taxon>Streptophyta</taxon>
        <taxon>Embryophyta</taxon>
        <taxon>Tracheophyta</taxon>
        <taxon>Spermatophyta</taxon>
        <taxon>Magnoliopsida</taxon>
        <taxon>eudicotyledons</taxon>
        <taxon>Gunneridae</taxon>
        <taxon>Pentapetalae</taxon>
        <taxon>rosids</taxon>
        <taxon>fabids</taxon>
        <taxon>Malpighiales</taxon>
        <taxon>Rhizophoraceae</taxon>
        <taxon>Rhizophora</taxon>
    </lineage>
</organism>
<reference evidence="1" key="1">
    <citation type="submission" date="2018-02" db="EMBL/GenBank/DDBJ databases">
        <title>Rhizophora mucronata_Transcriptome.</title>
        <authorList>
            <person name="Meera S.P."/>
            <person name="Sreeshan A."/>
            <person name="Augustine A."/>
        </authorList>
    </citation>
    <scope>NUCLEOTIDE SEQUENCE</scope>
    <source>
        <tissue evidence="1">Leaf</tissue>
    </source>
</reference>
<proteinExistence type="predicted"/>
<evidence type="ECO:0000313" key="1">
    <source>
        <dbReference type="EMBL" id="MBX35896.1"/>
    </source>
</evidence>